<gene>
    <name evidence="2" type="ORF">BJX66DRAFT_239400</name>
</gene>
<organism evidence="2 3">
    <name type="scientific">Aspergillus keveii</name>
    <dbReference type="NCBI Taxonomy" id="714993"/>
    <lineage>
        <taxon>Eukaryota</taxon>
        <taxon>Fungi</taxon>
        <taxon>Dikarya</taxon>
        <taxon>Ascomycota</taxon>
        <taxon>Pezizomycotina</taxon>
        <taxon>Eurotiomycetes</taxon>
        <taxon>Eurotiomycetidae</taxon>
        <taxon>Eurotiales</taxon>
        <taxon>Aspergillaceae</taxon>
        <taxon>Aspergillus</taxon>
        <taxon>Aspergillus subgen. Nidulantes</taxon>
    </lineage>
</organism>
<accession>A0ABR4G1F9</accession>
<feature type="region of interest" description="Disordered" evidence="1">
    <location>
        <begin position="147"/>
        <end position="167"/>
    </location>
</feature>
<evidence type="ECO:0000313" key="3">
    <source>
        <dbReference type="Proteomes" id="UP001610563"/>
    </source>
</evidence>
<feature type="region of interest" description="Disordered" evidence="1">
    <location>
        <begin position="46"/>
        <end position="69"/>
    </location>
</feature>
<dbReference type="Proteomes" id="UP001610563">
    <property type="component" value="Unassembled WGS sequence"/>
</dbReference>
<feature type="compositionally biased region" description="Basic and acidic residues" evidence="1">
    <location>
        <begin position="46"/>
        <end position="66"/>
    </location>
</feature>
<proteinExistence type="predicted"/>
<reference evidence="2 3" key="1">
    <citation type="submission" date="2024-07" db="EMBL/GenBank/DDBJ databases">
        <title>Section-level genome sequencing and comparative genomics of Aspergillus sections Usti and Cavernicolus.</title>
        <authorList>
            <consortium name="Lawrence Berkeley National Laboratory"/>
            <person name="Nybo J.L."/>
            <person name="Vesth T.C."/>
            <person name="Theobald S."/>
            <person name="Frisvad J.C."/>
            <person name="Larsen T.O."/>
            <person name="Kjaerboelling I."/>
            <person name="Rothschild-Mancinelli K."/>
            <person name="Lyhne E.K."/>
            <person name="Kogle M.E."/>
            <person name="Barry K."/>
            <person name="Clum A."/>
            <person name="Na H."/>
            <person name="Ledsgaard L."/>
            <person name="Lin J."/>
            <person name="Lipzen A."/>
            <person name="Kuo A."/>
            <person name="Riley R."/>
            <person name="Mondo S."/>
            <person name="Labutti K."/>
            <person name="Haridas S."/>
            <person name="Pangalinan J."/>
            <person name="Salamov A.A."/>
            <person name="Simmons B.A."/>
            <person name="Magnuson J.K."/>
            <person name="Chen J."/>
            <person name="Drula E."/>
            <person name="Henrissat B."/>
            <person name="Wiebenga A."/>
            <person name="Lubbers R.J."/>
            <person name="Gomes A.C."/>
            <person name="Makela M.R."/>
            <person name="Stajich J."/>
            <person name="Grigoriev I.V."/>
            <person name="Mortensen U.H."/>
            <person name="De Vries R.P."/>
            <person name="Baker S.E."/>
            <person name="Andersen M.R."/>
        </authorList>
    </citation>
    <scope>NUCLEOTIDE SEQUENCE [LARGE SCALE GENOMIC DNA]</scope>
    <source>
        <strain evidence="2 3">CBS 209.92</strain>
    </source>
</reference>
<comment type="caution">
    <text evidence="2">The sequence shown here is derived from an EMBL/GenBank/DDBJ whole genome shotgun (WGS) entry which is preliminary data.</text>
</comment>
<sequence length="167" mass="18574">MSTNTSTMRTTAGNVAVTTNGMLVLLDQWRSGRCVDAVAVMDSREDWGQKGGPRIDGHGDDGDSHHGKPVYTEAERSSISLGQLILLLYASCASWRSTCQGIQWRMGSCRAPARGSLYHAPVIFSRGVYTRRLFICWWKLLYFGSSGRQHWKPSGSRKSTQRSLMEA</sequence>
<name>A0ABR4G1F9_9EURO</name>
<evidence type="ECO:0000313" key="2">
    <source>
        <dbReference type="EMBL" id="KAL2789057.1"/>
    </source>
</evidence>
<keyword evidence="3" id="KW-1185">Reference proteome</keyword>
<dbReference type="EMBL" id="JBFTWV010000069">
    <property type="protein sequence ID" value="KAL2789057.1"/>
    <property type="molecule type" value="Genomic_DNA"/>
</dbReference>
<evidence type="ECO:0000256" key="1">
    <source>
        <dbReference type="SAM" id="MobiDB-lite"/>
    </source>
</evidence>
<protein>
    <submittedName>
        <fullName evidence="2">Uncharacterized protein</fullName>
    </submittedName>
</protein>
<feature type="compositionally biased region" description="Polar residues" evidence="1">
    <location>
        <begin position="156"/>
        <end position="167"/>
    </location>
</feature>